<proteinExistence type="inferred from homology"/>
<keyword evidence="6" id="KW-1185">Reference proteome</keyword>
<dbReference type="SUPFAM" id="SSF51905">
    <property type="entry name" value="FAD/NAD(P)-binding domain"/>
    <property type="match status" value="1"/>
</dbReference>
<protein>
    <recommendedName>
        <fullName evidence="4">FAD/NAD(P)-binding domain-containing protein</fullName>
    </recommendedName>
</protein>
<accession>A0ABR1P635</accession>
<evidence type="ECO:0000256" key="1">
    <source>
        <dbReference type="ARBA" id="ARBA00009333"/>
    </source>
</evidence>
<dbReference type="EMBL" id="JAKNSF020000039">
    <property type="protein sequence ID" value="KAK7727215.1"/>
    <property type="molecule type" value="Genomic_DNA"/>
</dbReference>
<gene>
    <name evidence="5" type="ORF">SLS63_007266</name>
</gene>
<keyword evidence="2" id="KW-0285">Flavoprotein</keyword>
<evidence type="ECO:0000259" key="4">
    <source>
        <dbReference type="Pfam" id="PF07992"/>
    </source>
</evidence>
<comment type="caution">
    <text evidence="5">The sequence shown here is derived from an EMBL/GenBank/DDBJ whole genome shotgun (WGS) entry which is preliminary data.</text>
</comment>
<dbReference type="Pfam" id="PF07992">
    <property type="entry name" value="Pyr_redox_2"/>
    <property type="match status" value="1"/>
</dbReference>
<dbReference type="PRINTS" id="PR00469">
    <property type="entry name" value="PNDRDTASEII"/>
</dbReference>
<evidence type="ECO:0000313" key="6">
    <source>
        <dbReference type="Proteomes" id="UP001430848"/>
    </source>
</evidence>
<evidence type="ECO:0000256" key="2">
    <source>
        <dbReference type="ARBA" id="ARBA00022630"/>
    </source>
</evidence>
<dbReference type="PANTHER" id="PTHR48105">
    <property type="entry name" value="THIOREDOXIN REDUCTASE 1-RELATED-RELATED"/>
    <property type="match status" value="1"/>
</dbReference>
<feature type="domain" description="FAD/NAD(P)-binding" evidence="4">
    <location>
        <begin position="4"/>
        <end position="297"/>
    </location>
</feature>
<dbReference type="Gene3D" id="3.50.50.60">
    <property type="entry name" value="FAD/NAD(P)-binding domain"/>
    <property type="match status" value="2"/>
</dbReference>
<name>A0ABR1P635_DIAER</name>
<comment type="similarity">
    <text evidence="1">Belongs to the class-II pyridine nucleotide-disulfide oxidoreductase family.</text>
</comment>
<organism evidence="5 6">
    <name type="scientific">Diaporthe eres</name>
    <name type="common">Phomopsis oblonga</name>
    <dbReference type="NCBI Taxonomy" id="83184"/>
    <lineage>
        <taxon>Eukaryota</taxon>
        <taxon>Fungi</taxon>
        <taxon>Dikarya</taxon>
        <taxon>Ascomycota</taxon>
        <taxon>Pezizomycotina</taxon>
        <taxon>Sordariomycetes</taxon>
        <taxon>Sordariomycetidae</taxon>
        <taxon>Diaporthales</taxon>
        <taxon>Diaporthaceae</taxon>
        <taxon>Diaporthe</taxon>
        <taxon>Diaporthe eres species complex</taxon>
    </lineage>
</organism>
<reference evidence="5 6" key="1">
    <citation type="submission" date="2024-02" db="EMBL/GenBank/DDBJ databases">
        <title>De novo assembly and annotation of 12 fungi associated with fruit tree decline syndrome in Ontario, Canada.</title>
        <authorList>
            <person name="Sulman M."/>
            <person name="Ellouze W."/>
            <person name="Ilyukhin E."/>
        </authorList>
    </citation>
    <scope>NUCLEOTIDE SEQUENCE [LARGE SCALE GENOMIC DNA]</scope>
    <source>
        <strain evidence="5 6">M169</strain>
    </source>
</reference>
<dbReference type="PRINTS" id="PR00368">
    <property type="entry name" value="FADPNR"/>
</dbReference>
<evidence type="ECO:0000313" key="5">
    <source>
        <dbReference type="EMBL" id="KAK7727215.1"/>
    </source>
</evidence>
<sequence>MAFYDVAIIGGGPAGLAAAATLARQLHTAVVFDSKQYRNAKATAMHMVPGHEGKSPEQFRRESREGLSKYPTIIFHDARIDQVEKKTDSEFLLTDSTGKSWQFRKLLLAVGSSDIFPGIDGYEPLWGERIFHCLFCKGYEDKGAPSAGVLAMAPIPLPTEMLVGLAIHAAENASQLAENVTFYTHGNEALTAGLEPAVSKKGNWTVEPRVVRRLVRADGDSVTLEFEDGTTKTEKFLVHQPLTVPSGPFVQQLGLATSPMGDIQAEAPFHQTSVRGVFAAGDCMTMYKVIPGAISTGCNAAVGASTQLQSEMHGFPSPV</sequence>
<evidence type="ECO:0000256" key="3">
    <source>
        <dbReference type="ARBA" id="ARBA00023002"/>
    </source>
</evidence>
<keyword evidence="3" id="KW-0560">Oxidoreductase</keyword>
<dbReference type="InterPro" id="IPR036188">
    <property type="entry name" value="FAD/NAD-bd_sf"/>
</dbReference>
<dbReference type="InterPro" id="IPR050097">
    <property type="entry name" value="Ferredoxin-NADP_redctase_2"/>
</dbReference>
<dbReference type="Proteomes" id="UP001430848">
    <property type="component" value="Unassembled WGS sequence"/>
</dbReference>
<dbReference type="InterPro" id="IPR023753">
    <property type="entry name" value="FAD/NAD-binding_dom"/>
</dbReference>